<dbReference type="CDD" id="cd00155">
    <property type="entry name" value="RasGEF"/>
    <property type="match status" value="1"/>
</dbReference>
<keyword evidence="2" id="KW-0131">Cell cycle</keyword>
<gene>
    <name evidence="9" type="ORF">METBISCDRAFT_17488</name>
</gene>
<feature type="domain" description="N-terminal Ras-GEF" evidence="8">
    <location>
        <begin position="834"/>
        <end position="968"/>
    </location>
</feature>
<keyword evidence="3 4" id="KW-0344">Guanine-nucleotide releasing factor</keyword>
<evidence type="ECO:0000256" key="3">
    <source>
        <dbReference type="ARBA" id="ARBA00022658"/>
    </source>
</evidence>
<dbReference type="Pfam" id="PF00018">
    <property type="entry name" value="SH3_1"/>
    <property type="match status" value="1"/>
</dbReference>
<name>A0A4V1J2V7_9ASCO</name>
<keyword evidence="2" id="KW-0132">Cell division</keyword>
<evidence type="ECO:0000259" key="7">
    <source>
        <dbReference type="PROSITE" id="PS50009"/>
    </source>
</evidence>
<dbReference type="SUPFAM" id="SSF50044">
    <property type="entry name" value="SH3-domain"/>
    <property type="match status" value="1"/>
</dbReference>
<dbReference type="Gene3D" id="1.20.870.10">
    <property type="entry name" value="Son of sevenless (SoS) protein Chain: S domain 1"/>
    <property type="match status" value="1"/>
</dbReference>
<dbReference type="InterPro" id="IPR000651">
    <property type="entry name" value="Ras-like_Gua-exchang_fac_N"/>
</dbReference>
<dbReference type="InterPro" id="IPR001895">
    <property type="entry name" value="RASGEF_cat_dom"/>
</dbReference>
<dbReference type="Gene3D" id="2.30.30.40">
    <property type="entry name" value="SH3 Domains"/>
    <property type="match status" value="1"/>
</dbReference>
<keyword evidence="1 5" id="KW-0728">SH3 domain</keyword>
<dbReference type="InterPro" id="IPR019804">
    <property type="entry name" value="Ras_G-nucl-exch_fac_CS"/>
</dbReference>
<sequence length="1250" mass="143384">MSCDDLAPDAVAHAPDGSFIERQIKCLDTVIALYDFPGTQPAHLRLDIGDTIYVLLKNESGWWDGVITRNTGKLFRGWFPENYVRSVNYVQPVLNKLHTNKKIDSITAANTAANVLIPLFTSLLQKNFVDHEKRTSTATSRKNSVVSFALSERMKIKSLWEAEALVADIKRSSDENIFWLPCVTDLGDVVYYSERLGVYCVTHPLAPMTASDCSGGFATMPSAAALQNTSVVCLLDTAPFYAAENAEKSRSDLSIVKSAYETAKRDSDASLLSQSSSASYHHFGQPFYITPGLFYEHPADISYWTDLRERFSFLLDLTWKVLHDSNKQLFTMHFSQLAKLISIVMSAARLTQADFIDTPLEKAVRRKLRRLSEAFAQMYINGLLHLRVMLHSQETPSVDNLNIHNLNSSAATMSHNRVSYDSAGTLTGRTSSHETASTRQGLVADDMMRTYMHQIDEDVPVIRSKMNSLISIFLELSSDKKVYKCDYDASDTLEDEGEDRSNVLPQVYPRFITKEFNGGNWCNPFFSAAHKALNLSGDQLKNKYHQKVIIDASAHDRAKSFSEELRKVSSEALDYFDPAAQDRYYNESFLNERNEHVLRVMYRYLHHASAFIELLESLDFTVFCLIKRYPSFDSDGEPKEVPSARHKPLESSLTFEYPIVLDFFHLKHKLHNLLARIITQSQALTLEDPDAFTAMKDDDVVVCGREQIRDPLETPARLLGNILMKQIQPQAQDRFALNVDVVVRELLCESNELCESVCELIKLLVEERETVLNYATRVMHDDFNVDLFLIESNNTTAETRADDSGGQYFSGKTRNDSTPWYLQGDEEHDLLLDVNGNIKGGTKEALVAHLTHHEVFDASFTTVFLTTFATMFTLAELLRLLINRFMIEAPEGLSYEEYFLWRQTKQSKIRIKVLNVMKVLLEKHWCDSYKSHEMLHDWLEFLALQEVQTYPVTEVLVKDIRRILNNEDVVERVIPQLTGKAPAQLTKSFSLRKIKLVDIEYVELARQLTLREFDLFRKITKLAVIHKVWGKKLGVCESLEHIFNFIKASNHLTNFVAHMIVRKEDQRKRVQVIRYFVNVAEKCHQYNNYSSMTAIISALYSSPIHRLKKTWSLVSRDTLAKLENMNKLMNSSRNFNEYRDMLKFSTSEPSVPFFGVYLSDLTFVYHGNPDHLLKRARMINFAKRAKTTEIVLGMERFKQLGFNFVVVPEIQLYLDYWFDKCPTIQDQYQISLVLEPREDLRLRASTSLLQ</sequence>
<feature type="domain" description="Ras-GEF" evidence="7">
    <location>
        <begin position="1000"/>
        <end position="1237"/>
    </location>
</feature>
<dbReference type="GO" id="GO:0007265">
    <property type="term" value="P:Ras protein signal transduction"/>
    <property type="evidence" value="ECO:0007669"/>
    <property type="project" value="TreeGrafter"/>
</dbReference>
<dbReference type="Proteomes" id="UP000268321">
    <property type="component" value="Unassembled WGS sequence"/>
</dbReference>
<evidence type="ECO:0000259" key="6">
    <source>
        <dbReference type="PROSITE" id="PS50002"/>
    </source>
</evidence>
<dbReference type="SMART" id="SM00147">
    <property type="entry name" value="RasGEF"/>
    <property type="match status" value="1"/>
</dbReference>
<organism evidence="9 10">
    <name type="scientific">Metschnikowia bicuspidata</name>
    <dbReference type="NCBI Taxonomy" id="27322"/>
    <lineage>
        <taxon>Eukaryota</taxon>
        <taxon>Fungi</taxon>
        <taxon>Dikarya</taxon>
        <taxon>Ascomycota</taxon>
        <taxon>Saccharomycotina</taxon>
        <taxon>Pichiomycetes</taxon>
        <taxon>Metschnikowiaceae</taxon>
        <taxon>Metschnikowia</taxon>
    </lineage>
</organism>
<dbReference type="InterPro" id="IPR008937">
    <property type="entry name" value="Ras-like_GEF"/>
</dbReference>
<dbReference type="InterPro" id="IPR036028">
    <property type="entry name" value="SH3-like_dom_sf"/>
</dbReference>
<dbReference type="PANTHER" id="PTHR23113:SF368">
    <property type="entry name" value="CELL DIVISION CONTROL PROTEIN 25"/>
    <property type="match status" value="1"/>
</dbReference>
<dbReference type="PROSITE" id="PS50212">
    <property type="entry name" value="RASGEF_NTER"/>
    <property type="match status" value="1"/>
</dbReference>
<accession>A0A4V1J2V7</accession>
<dbReference type="GO" id="GO:0005085">
    <property type="term" value="F:guanyl-nucleotide exchange factor activity"/>
    <property type="evidence" value="ECO:0007669"/>
    <property type="project" value="UniProtKB-KW"/>
</dbReference>
<dbReference type="OrthoDB" id="546434at2759"/>
<evidence type="ECO:0000256" key="4">
    <source>
        <dbReference type="PROSITE-ProRule" id="PRU00168"/>
    </source>
</evidence>
<evidence type="ECO:0000256" key="2">
    <source>
        <dbReference type="ARBA" id="ARBA00022618"/>
    </source>
</evidence>
<evidence type="ECO:0000313" key="10">
    <source>
        <dbReference type="Proteomes" id="UP000268321"/>
    </source>
</evidence>
<feature type="domain" description="SH3" evidence="6">
    <location>
        <begin position="25"/>
        <end position="89"/>
    </location>
</feature>
<dbReference type="SMART" id="SM00326">
    <property type="entry name" value="SH3"/>
    <property type="match status" value="1"/>
</dbReference>
<evidence type="ECO:0000259" key="8">
    <source>
        <dbReference type="PROSITE" id="PS50212"/>
    </source>
</evidence>
<dbReference type="InterPro" id="IPR001452">
    <property type="entry name" value="SH3_domain"/>
</dbReference>
<dbReference type="PROSITE" id="PS50009">
    <property type="entry name" value="RASGEF_CAT"/>
    <property type="match status" value="1"/>
</dbReference>
<dbReference type="Pfam" id="PF00618">
    <property type="entry name" value="RasGEF_N"/>
    <property type="match status" value="1"/>
</dbReference>
<dbReference type="CDD" id="cd11883">
    <property type="entry name" value="SH3_Sdc25"/>
    <property type="match status" value="1"/>
</dbReference>
<dbReference type="SUPFAM" id="SSF48366">
    <property type="entry name" value="Ras GEF"/>
    <property type="match status" value="1"/>
</dbReference>
<evidence type="ECO:0000256" key="1">
    <source>
        <dbReference type="ARBA" id="ARBA00022443"/>
    </source>
</evidence>
<dbReference type="InterPro" id="IPR036964">
    <property type="entry name" value="RASGEF_cat_dom_sf"/>
</dbReference>
<dbReference type="Pfam" id="PF00617">
    <property type="entry name" value="RasGEF"/>
    <property type="match status" value="1"/>
</dbReference>
<dbReference type="EMBL" id="ML004471">
    <property type="protein sequence ID" value="RKP29899.1"/>
    <property type="molecule type" value="Genomic_DNA"/>
</dbReference>
<dbReference type="Gene3D" id="1.10.840.10">
    <property type="entry name" value="Ras guanine-nucleotide exchange factors catalytic domain"/>
    <property type="match status" value="1"/>
</dbReference>
<dbReference type="PROSITE" id="PS00720">
    <property type="entry name" value="RASGEF"/>
    <property type="match status" value="1"/>
</dbReference>
<dbReference type="GO" id="GO:0051301">
    <property type="term" value="P:cell division"/>
    <property type="evidence" value="ECO:0007669"/>
    <property type="project" value="UniProtKB-KW"/>
</dbReference>
<dbReference type="AlphaFoldDB" id="A0A4V1J2V7"/>
<dbReference type="PROSITE" id="PS50002">
    <property type="entry name" value="SH3"/>
    <property type="match status" value="1"/>
</dbReference>
<reference evidence="10" key="1">
    <citation type="journal article" date="2018" name="Nat. Microbiol.">
        <title>Leveraging single-cell genomics to expand the fungal tree of life.</title>
        <authorList>
            <person name="Ahrendt S.R."/>
            <person name="Quandt C.A."/>
            <person name="Ciobanu D."/>
            <person name="Clum A."/>
            <person name="Salamov A."/>
            <person name="Andreopoulos B."/>
            <person name="Cheng J.F."/>
            <person name="Woyke T."/>
            <person name="Pelin A."/>
            <person name="Henrissat B."/>
            <person name="Reynolds N.K."/>
            <person name="Benny G.L."/>
            <person name="Smith M.E."/>
            <person name="James T.Y."/>
            <person name="Grigoriev I.V."/>
        </authorList>
    </citation>
    <scope>NUCLEOTIDE SEQUENCE [LARGE SCALE GENOMIC DNA]</scope>
    <source>
        <strain evidence="10">Baker2002</strain>
    </source>
</reference>
<dbReference type="CDD" id="cd06224">
    <property type="entry name" value="REM"/>
    <property type="match status" value="1"/>
</dbReference>
<proteinExistence type="predicted"/>
<keyword evidence="10" id="KW-1185">Reference proteome</keyword>
<dbReference type="InterPro" id="IPR023578">
    <property type="entry name" value="Ras_GEF_dom_sf"/>
</dbReference>
<dbReference type="PANTHER" id="PTHR23113">
    <property type="entry name" value="GUANINE NUCLEOTIDE EXCHANGE FACTOR"/>
    <property type="match status" value="1"/>
</dbReference>
<dbReference type="GO" id="GO:0005886">
    <property type="term" value="C:plasma membrane"/>
    <property type="evidence" value="ECO:0007669"/>
    <property type="project" value="TreeGrafter"/>
</dbReference>
<evidence type="ECO:0000256" key="5">
    <source>
        <dbReference type="PROSITE-ProRule" id="PRU00192"/>
    </source>
</evidence>
<evidence type="ECO:0000313" key="9">
    <source>
        <dbReference type="EMBL" id="RKP29899.1"/>
    </source>
</evidence>
<dbReference type="SMART" id="SM00229">
    <property type="entry name" value="RasGEFN"/>
    <property type="match status" value="1"/>
</dbReference>
<protein>
    <submittedName>
        <fullName evidence="9">Ras GEF</fullName>
    </submittedName>
</protein>